<dbReference type="dictyBase" id="DDB_G0272504">
    <property type="gene designation" value="badD"/>
</dbReference>
<evidence type="ECO:0000313" key="2">
    <source>
        <dbReference type="EMBL" id="EAL71176.1"/>
    </source>
</evidence>
<dbReference type="HOGENOM" id="CLU_093656_0_0_1"/>
<dbReference type="AlphaFoldDB" id="Q7KWU6"/>
<dbReference type="Proteomes" id="UP000002195">
    <property type="component" value="Unassembled WGS sequence"/>
</dbReference>
<keyword evidence="3" id="KW-1185">Reference proteome</keyword>
<keyword evidence="1" id="KW-0732">Signal</keyword>
<dbReference type="PaxDb" id="44689-DDB0168852"/>
<accession>Q559J1</accession>
<organism evidence="2 3">
    <name type="scientific">Dictyostelium discoideum</name>
    <name type="common">Social amoeba</name>
    <dbReference type="NCBI Taxonomy" id="44689"/>
    <lineage>
        <taxon>Eukaryota</taxon>
        <taxon>Amoebozoa</taxon>
        <taxon>Evosea</taxon>
        <taxon>Eumycetozoa</taxon>
        <taxon>Dictyostelia</taxon>
        <taxon>Dictyosteliales</taxon>
        <taxon>Dictyosteliaceae</taxon>
        <taxon>Dictyostelium</taxon>
    </lineage>
</organism>
<dbReference type="eggNOG" id="ENOG502RHQY">
    <property type="taxonomic scope" value="Eukaryota"/>
</dbReference>
<dbReference type="InParanoid" id="Q7KWU6"/>
<dbReference type="KEGG" id="ddi:DDB_G0272504"/>
<sequence>MKFLITLLVVFIINILFVKSQVQYVNFQPFSNGKCSGNSQGIGYSIQLDTCTTYDRNNTYMFTSSSNQVKWAKYSVENVIEPVCSGSATTTQTVKIGNCIKNTNIAFDESSLPAVQYFYKVSISNQPLINSNSYIKSFMYNVDSCNENEVTNIQYFSNATKAIEKSTSRPSSYYCSASNQPYTYYCSIWGCGPSYTSANCQQINSTSPTLINENNYYSVFCN</sequence>
<dbReference type="FunCoup" id="Q7KWU6">
    <property type="interactions" value="744"/>
</dbReference>
<dbReference type="PANTHER" id="PTHR33576">
    <property type="entry name" value="CARBOHYDRATE BINDING DOMAIN-CONTAINING PROTEIN-RELATED"/>
    <property type="match status" value="1"/>
</dbReference>
<proteinExistence type="predicted"/>
<comment type="caution">
    <text evidence="2">The sequence shown here is derived from an EMBL/GenBank/DDBJ whole genome shotgun (WGS) entry which is preliminary data.</text>
</comment>
<evidence type="ECO:0000313" key="3">
    <source>
        <dbReference type="Proteomes" id="UP000002195"/>
    </source>
</evidence>
<evidence type="ECO:0000256" key="1">
    <source>
        <dbReference type="SAM" id="SignalP"/>
    </source>
</evidence>
<protein>
    <submittedName>
        <fullName evidence="2">Uncharacterized protein</fullName>
    </submittedName>
</protein>
<dbReference type="PhylomeDB" id="Q7KWU6"/>
<feature type="chain" id="PRO_5004289584" evidence="1">
    <location>
        <begin position="21"/>
        <end position="222"/>
    </location>
</feature>
<accession>Q7KWU6</accession>
<dbReference type="PANTHER" id="PTHR33576:SF8">
    <property type="match status" value="1"/>
</dbReference>
<dbReference type="OMA" id="ECISYDQ"/>
<dbReference type="RefSeq" id="XP_645115.1">
    <property type="nucleotide sequence ID" value="XM_640023.1"/>
</dbReference>
<name>Q7KWU6_DICDI</name>
<feature type="signal peptide" evidence="1">
    <location>
        <begin position="1"/>
        <end position="20"/>
    </location>
</feature>
<gene>
    <name evidence="2" type="ORF">DDB_G0272504</name>
</gene>
<dbReference type="GeneID" id="8618509"/>
<dbReference type="Pfam" id="PF11912">
    <property type="entry name" value="CfaA_B_C"/>
    <property type="match status" value="1"/>
</dbReference>
<dbReference type="InterPro" id="IPR021837">
    <property type="entry name" value="CfaA/B/C"/>
</dbReference>
<dbReference type="EMBL" id="AAFI02000008">
    <property type="protein sequence ID" value="EAL71176.1"/>
    <property type="molecule type" value="Genomic_DNA"/>
</dbReference>
<reference evidence="2 3" key="1">
    <citation type="journal article" date="2005" name="Nature">
        <title>The genome of the social amoeba Dictyostelium discoideum.</title>
        <authorList>
            <consortium name="The Dictyostelium discoideum Sequencing Consortium"/>
            <person name="Eichinger L."/>
            <person name="Pachebat J.A."/>
            <person name="Glockner G."/>
            <person name="Rajandream M.A."/>
            <person name="Sucgang R."/>
            <person name="Berriman M."/>
            <person name="Song J."/>
            <person name="Olsen R."/>
            <person name="Szafranski K."/>
            <person name="Xu Q."/>
            <person name="Tunggal B."/>
            <person name="Kummerfeld S."/>
            <person name="Madera M."/>
            <person name="Konfortov B.A."/>
            <person name="Rivero F."/>
            <person name="Bankier A.T."/>
            <person name="Lehmann R."/>
            <person name="Hamlin N."/>
            <person name="Davies R."/>
            <person name="Gaudet P."/>
            <person name="Fey P."/>
            <person name="Pilcher K."/>
            <person name="Chen G."/>
            <person name="Saunders D."/>
            <person name="Sodergren E."/>
            <person name="Davis P."/>
            <person name="Kerhornou A."/>
            <person name="Nie X."/>
            <person name="Hall N."/>
            <person name="Anjard C."/>
            <person name="Hemphill L."/>
            <person name="Bason N."/>
            <person name="Farbrother P."/>
            <person name="Desany B."/>
            <person name="Just E."/>
            <person name="Morio T."/>
            <person name="Rost R."/>
            <person name="Churcher C."/>
            <person name="Cooper J."/>
            <person name="Haydock S."/>
            <person name="van Driessche N."/>
            <person name="Cronin A."/>
            <person name="Goodhead I."/>
            <person name="Muzny D."/>
            <person name="Mourier T."/>
            <person name="Pain A."/>
            <person name="Lu M."/>
            <person name="Harper D."/>
            <person name="Lindsay R."/>
            <person name="Hauser H."/>
            <person name="James K."/>
            <person name="Quiles M."/>
            <person name="Madan Babu M."/>
            <person name="Saito T."/>
            <person name="Buchrieser C."/>
            <person name="Wardroper A."/>
            <person name="Felder M."/>
            <person name="Thangavelu M."/>
            <person name="Johnson D."/>
            <person name="Knights A."/>
            <person name="Loulseged H."/>
            <person name="Mungall K."/>
            <person name="Oliver K."/>
            <person name="Price C."/>
            <person name="Quail M.A."/>
            <person name="Urushihara H."/>
            <person name="Hernandez J."/>
            <person name="Rabbinowitsch E."/>
            <person name="Steffen D."/>
            <person name="Sanders M."/>
            <person name="Ma J."/>
            <person name="Kohara Y."/>
            <person name="Sharp S."/>
            <person name="Simmonds M."/>
            <person name="Spiegler S."/>
            <person name="Tivey A."/>
            <person name="Sugano S."/>
            <person name="White B."/>
            <person name="Walker D."/>
            <person name="Woodward J."/>
            <person name="Winckler T."/>
            <person name="Tanaka Y."/>
            <person name="Shaulsky G."/>
            <person name="Schleicher M."/>
            <person name="Weinstock G."/>
            <person name="Rosenthal A."/>
            <person name="Cox E.C."/>
            <person name="Chisholm R.L."/>
            <person name="Gibbs R."/>
            <person name="Loomis W.F."/>
            <person name="Platzer M."/>
            <person name="Kay R.R."/>
            <person name="Williams J."/>
            <person name="Dear P.H."/>
            <person name="Noegel A.A."/>
            <person name="Barrell B."/>
            <person name="Kuspa A."/>
        </authorList>
    </citation>
    <scope>NUCLEOTIDE SEQUENCE [LARGE SCALE GENOMIC DNA]</scope>
    <source>
        <strain evidence="2 3">AX4</strain>
    </source>
</reference>
<dbReference type="VEuPathDB" id="AmoebaDB:DDB_G0272504"/>